<dbReference type="AlphaFoldDB" id="A0AAV1S576"/>
<gene>
    <name evidence="1" type="ORF">DCAF_LOCUS19077</name>
</gene>
<comment type="caution">
    <text evidence="1">The sequence shown here is derived from an EMBL/GenBank/DDBJ whole genome shotgun (WGS) entry which is preliminary data.</text>
</comment>
<proteinExistence type="predicted"/>
<organism evidence="1 2">
    <name type="scientific">Dovyalis caffra</name>
    <dbReference type="NCBI Taxonomy" id="77055"/>
    <lineage>
        <taxon>Eukaryota</taxon>
        <taxon>Viridiplantae</taxon>
        <taxon>Streptophyta</taxon>
        <taxon>Embryophyta</taxon>
        <taxon>Tracheophyta</taxon>
        <taxon>Spermatophyta</taxon>
        <taxon>Magnoliopsida</taxon>
        <taxon>eudicotyledons</taxon>
        <taxon>Gunneridae</taxon>
        <taxon>Pentapetalae</taxon>
        <taxon>rosids</taxon>
        <taxon>fabids</taxon>
        <taxon>Malpighiales</taxon>
        <taxon>Salicaceae</taxon>
        <taxon>Flacourtieae</taxon>
        <taxon>Dovyalis</taxon>
    </lineage>
</organism>
<accession>A0AAV1S576</accession>
<keyword evidence="2" id="KW-1185">Reference proteome</keyword>
<protein>
    <submittedName>
        <fullName evidence="1">Uncharacterized protein</fullName>
    </submittedName>
</protein>
<name>A0AAV1S576_9ROSI</name>
<evidence type="ECO:0000313" key="2">
    <source>
        <dbReference type="Proteomes" id="UP001314170"/>
    </source>
</evidence>
<dbReference type="EMBL" id="CAWUPB010001173">
    <property type="protein sequence ID" value="CAK7346401.1"/>
    <property type="molecule type" value="Genomic_DNA"/>
</dbReference>
<dbReference type="Proteomes" id="UP001314170">
    <property type="component" value="Unassembled WGS sequence"/>
</dbReference>
<evidence type="ECO:0000313" key="1">
    <source>
        <dbReference type="EMBL" id="CAK7346401.1"/>
    </source>
</evidence>
<sequence>MPAFRVDSAIGKTATAPRLTNNATITPSIAPVGFEESKHQEARKGALNPLNRQWLATDSLCYIHEKAWFHLSSSFPSHAILAQ</sequence>
<reference evidence="1 2" key="1">
    <citation type="submission" date="2024-01" db="EMBL/GenBank/DDBJ databases">
        <authorList>
            <person name="Waweru B."/>
        </authorList>
    </citation>
    <scope>NUCLEOTIDE SEQUENCE [LARGE SCALE GENOMIC DNA]</scope>
</reference>